<evidence type="ECO:0000313" key="3">
    <source>
        <dbReference type="Proteomes" id="UP000053558"/>
    </source>
</evidence>
<dbReference type="AlphaFoldDB" id="A0A5M3MAX9"/>
<sequence>MANAALQEIYEKYVDNDIPVRLLDITDLGNLKLFERWEVKKHFQPAIYDIVVSDEDANPNNPDRDEKLLGLVKGIVRYAIFSHRWGDLEPLYTHMVEKMPDNIRDGPGYDKLQNFCRKAKDMDCTFAWSDTCCIDKRSSADLDENIRSMFRFYLNSHICIAYLANSTNPANLTQDAWFTRGWTLQELVAPSRIKFYMDGWMEHTPGSHNDKIAGSLLLAQISQITTIPESDLSHFKPGTDRVSQKMSWAAARTTTRIEDMAYSLIGIFDVSLMVAYGEGERAFFRLMEAILQRYNKWDVFAW</sequence>
<dbReference type="OrthoDB" id="2654851at2759"/>
<dbReference type="Proteomes" id="UP000053558">
    <property type="component" value="Unassembled WGS sequence"/>
</dbReference>
<evidence type="ECO:0000313" key="2">
    <source>
        <dbReference type="EMBL" id="EIW76432.1"/>
    </source>
</evidence>
<dbReference type="InterPro" id="IPR010730">
    <property type="entry name" value="HET"/>
</dbReference>
<accession>A0A5M3MAX9</accession>
<protein>
    <recommendedName>
        <fullName evidence="1">Heterokaryon incompatibility domain-containing protein</fullName>
    </recommendedName>
</protein>
<dbReference type="EMBL" id="JH711586">
    <property type="protein sequence ID" value="EIW76432.1"/>
    <property type="molecule type" value="Genomic_DNA"/>
</dbReference>
<gene>
    <name evidence="2" type="ORF">CONPUDRAFT_111385</name>
</gene>
<feature type="non-terminal residue" evidence="2">
    <location>
        <position position="302"/>
    </location>
</feature>
<dbReference type="OMA" id="FERWEVK"/>
<dbReference type="KEGG" id="cput:CONPUDRAFT_111385"/>
<dbReference type="RefSeq" id="XP_007773657.1">
    <property type="nucleotide sequence ID" value="XM_007775467.1"/>
</dbReference>
<evidence type="ECO:0000259" key="1">
    <source>
        <dbReference type="Pfam" id="PF06985"/>
    </source>
</evidence>
<reference evidence="3" key="1">
    <citation type="journal article" date="2012" name="Science">
        <title>The Paleozoic origin of enzymatic lignin decomposition reconstructed from 31 fungal genomes.</title>
        <authorList>
            <person name="Floudas D."/>
            <person name="Binder M."/>
            <person name="Riley R."/>
            <person name="Barry K."/>
            <person name="Blanchette R.A."/>
            <person name="Henrissat B."/>
            <person name="Martinez A.T."/>
            <person name="Otillar R."/>
            <person name="Spatafora J.W."/>
            <person name="Yadav J.S."/>
            <person name="Aerts A."/>
            <person name="Benoit I."/>
            <person name="Boyd A."/>
            <person name="Carlson A."/>
            <person name="Copeland A."/>
            <person name="Coutinho P.M."/>
            <person name="de Vries R.P."/>
            <person name="Ferreira P."/>
            <person name="Findley K."/>
            <person name="Foster B."/>
            <person name="Gaskell J."/>
            <person name="Glotzer D."/>
            <person name="Gorecki P."/>
            <person name="Heitman J."/>
            <person name="Hesse C."/>
            <person name="Hori C."/>
            <person name="Igarashi K."/>
            <person name="Jurgens J.A."/>
            <person name="Kallen N."/>
            <person name="Kersten P."/>
            <person name="Kohler A."/>
            <person name="Kuees U."/>
            <person name="Kumar T.K.A."/>
            <person name="Kuo A."/>
            <person name="LaButti K."/>
            <person name="Larrondo L.F."/>
            <person name="Lindquist E."/>
            <person name="Ling A."/>
            <person name="Lombard V."/>
            <person name="Lucas S."/>
            <person name="Lundell T."/>
            <person name="Martin R."/>
            <person name="McLaughlin D.J."/>
            <person name="Morgenstern I."/>
            <person name="Morin E."/>
            <person name="Murat C."/>
            <person name="Nagy L.G."/>
            <person name="Nolan M."/>
            <person name="Ohm R.A."/>
            <person name="Patyshakuliyeva A."/>
            <person name="Rokas A."/>
            <person name="Ruiz-Duenas F.J."/>
            <person name="Sabat G."/>
            <person name="Salamov A."/>
            <person name="Samejima M."/>
            <person name="Schmutz J."/>
            <person name="Slot J.C."/>
            <person name="St John F."/>
            <person name="Stenlid J."/>
            <person name="Sun H."/>
            <person name="Sun S."/>
            <person name="Syed K."/>
            <person name="Tsang A."/>
            <person name="Wiebenga A."/>
            <person name="Young D."/>
            <person name="Pisabarro A."/>
            <person name="Eastwood D.C."/>
            <person name="Martin F."/>
            <person name="Cullen D."/>
            <person name="Grigoriev I.V."/>
            <person name="Hibbett D.S."/>
        </authorList>
    </citation>
    <scope>NUCLEOTIDE SEQUENCE [LARGE SCALE GENOMIC DNA]</scope>
    <source>
        <strain evidence="3">RWD-64-598 SS2</strain>
    </source>
</reference>
<keyword evidence="3" id="KW-1185">Reference proteome</keyword>
<comment type="caution">
    <text evidence="2">The sequence shown here is derived from an EMBL/GenBank/DDBJ whole genome shotgun (WGS) entry which is preliminary data.</text>
</comment>
<dbReference type="PANTHER" id="PTHR10622:SF10">
    <property type="entry name" value="HET DOMAIN-CONTAINING PROTEIN"/>
    <property type="match status" value="1"/>
</dbReference>
<dbReference type="GeneID" id="19198882"/>
<feature type="domain" description="Heterokaryon incompatibility" evidence="1">
    <location>
        <begin position="78"/>
        <end position="168"/>
    </location>
</feature>
<dbReference type="Pfam" id="PF06985">
    <property type="entry name" value="HET"/>
    <property type="match status" value="1"/>
</dbReference>
<dbReference type="PANTHER" id="PTHR10622">
    <property type="entry name" value="HET DOMAIN-CONTAINING PROTEIN"/>
    <property type="match status" value="1"/>
</dbReference>
<proteinExistence type="predicted"/>
<name>A0A5M3MAX9_CONPW</name>
<organism evidence="2 3">
    <name type="scientific">Coniophora puteana (strain RWD-64-598)</name>
    <name type="common">Brown rot fungus</name>
    <dbReference type="NCBI Taxonomy" id="741705"/>
    <lineage>
        <taxon>Eukaryota</taxon>
        <taxon>Fungi</taxon>
        <taxon>Dikarya</taxon>
        <taxon>Basidiomycota</taxon>
        <taxon>Agaricomycotina</taxon>
        <taxon>Agaricomycetes</taxon>
        <taxon>Agaricomycetidae</taxon>
        <taxon>Boletales</taxon>
        <taxon>Coniophorineae</taxon>
        <taxon>Coniophoraceae</taxon>
        <taxon>Coniophora</taxon>
    </lineage>
</organism>